<dbReference type="Proteomes" id="UP000001861">
    <property type="component" value="Unassembled WGS sequence"/>
</dbReference>
<keyword evidence="3" id="KW-1185">Reference proteome</keyword>
<evidence type="ECO:0000313" key="3">
    <source>
        <dbReference type="Proteomes" id="UP000001861"/>
    </source>
</evidence>
<dbReference type="VEuPathDB" id="FungiDB:CC1G_06159"/>
<feature type="region of interest" description="Disordered" evidence="1">
    <location>
        <begin position="1"/>
        <end position="41"/>
    </location>
</feature>
<reference evidence="2 3" key="1">
    <citation type="journal article" date="2010" name="Proc. Natl. Acad. Sci. U.S.A.">
        <title>Insights into evolution of multicellular fungi from the assembled chromosomes of the mushroom Coprinopsis cinerea (Coprinus cinereus).</title>
        <authorList>
            <person name="Stajich J.E."/>
            <person name="Wilke S.K."/>
            <person name="Ahren D."/>
            <person name="Au C.H."/>
            <person name="Birren B.W."/>
            <person name="Borodovsky M."/>
            <person name="Burns C."/>
            <person name="Canback B."/>
            <person name="Casselton L.A."/>
            <person name="Cheng C.K."/>
            <person name="Deng J."/>
            <person name="Dietrich F.S."/>
            <person name="Fargo D.C."/>
            <person name="Farman M.L."/>
            <person name="Gathman A.C."/>
            <person name="Goldberg J."/>
            <person name="Guigo R."/>
            <person name="Hoegger P.J."/>
            <person name="Hooker J.B."/>
            <person name="Huggins A."/>
            <person name="James T.Y."/>
            <person name="Kamada T."/>
            <person name="Kilaru S."/>
            <person name="Kodira C."/>
            <person name="Kues U."/>
            <person name="Kupfer D."/>
            <person name="Kwan H.S."/>
            <person name="Lomsadze A."/>
            <person name="Li W."/>
            <person name="Lilly W.W."/>
            <person name="Ma L.J."/>
            <person name="Mackey A.J."/>
            <person name="Manning G."/>
            <person name="Martin F."/>
            <person name="Muraguchi H."/>
            <person name="Natvig D.O."/>
            <person name="Palmerini H."/>
            <person name="Ramesh M.A."/>
            <person name="Rehmeyer C.J."/>
            <person name="Roe B.A."/>
            <person name="Shenoy N."/>
            <person name="Stanke M."/>
            <person name="Ter-Hovhannisyan V."/>
            <person name="Tunlid A."/>
            <person name="Velagapudi R."/>
            <person name="Vision T.J."/>
            <person name="Zeng Q."/>
            <person name="Zolan M.E."/>
            <person name="Pukkila P.J."/>
        </authorList>
    </citation>
    <scope>NUCLEOTIDE SEQUENCE [LARGE SCALE GENOMIC DNA]</scope>
    <source>
        <strain evidence="3">Okayama-7 / 130 / ATCC MYA-4618 / FGSC 9003</strain>
    </source>
</reference>
<dbReference type="EMBL" id="AACS02000002">
    <property type="protein sequence ID" value="EAU81948.2"/>
    <property type="molecule type" value="Genomic_DNA"/>
</dbReference>
<name>A8PAD5_COPC7</name>
<dbReference type="GeneID" id="6016592"/>
<dbReference type="InParanoid" id="A8PAD5"/>
<sequence length="661" mass="71372">MSSSDSMSSTNSVTNSASTSSNTSTSSSITSMSSSISMSSSTLPLPTDILYAILDLLSEDKPTLLATSLTSKSFTAHSQRLLFRSVCFVLNLDLDHSDGVLDSDVEGNLDLDRSDVHGELEVGETRRDSKKLDSEEPLAKFAGAVKTNAKLGSYVRSFLVAVKPPTYDPTELSQSNSGSPLEETLLQRCRQKAETGFYTLLPRLTQLEHLHIVVQYPQRNVRSVVSVMRILELVGSGGDGGSVGGLDSDGALDSGSGSGSGRFESLGLGSAFLDLLVGIRNQGVQEEERVGNVKLIRTLKRLKRLEVDNCELDSPNEPAPALPAATTSTQIQTPDTSPGTPVAQLNLEQLVFYGPRTNCLAPLVALQAPDTLRRLYLCTNRNMVLETGPLRDLLAKSGSSLEWFGYAYPGGSWSASGDGQSVAAAVVPTIETSIFASRHTPIFASLTLLRTFKFRIATADLFDWFNRPATGTRTAIKEHCRFMVEILTGSSKSRSSSSNSLPGTTTTTTTTDEGTTTNTDESEGPPARPSALSSVPNLALLQLDLFGSQTVDDFVSLDMEWERVRKVLMEGGGGGGGVFGKLEKVEIRACVKWELPWRTRSSSNSNSAPGSDRRPRDLTDEALTAWMKEGPFAGLEEKRGVCVEVRNVSWKEEYYPYVSNP</sequence>
<proteinExistence type="predicted"/>
<evidence type="ECO:0000313" key="2">
    <source>
        <dbReference type="EMBL" id="EAU81948.2"/>
    </source>
</evidence>
<gene>
    <name evidence="2" type="ORF">CC1G_06159</name>
</gene>
<evidence type="ECO:0000256" key="1">
    <source>
        <dbReference type="SAM" id="MobiDB-lite"/>
    </source>
</evidence>
<evidence type="ECO:0008006" key="4">
    <source>
        <dbReference type="Google" id="ProtNLM"/>
    </source>
</evidence>
<dbReference type="RefSeq" id="XP_001839969.2">
    <property type="nucleotide sequence ID" value="XM_001839917.2"/>
</dbReference>
<feature type="region of interest" description="Disordered" evidence="1">
    <location>
        <begin position="491"/>
        <end position="532"/>
    </location>
</feature>
<organism evidence="2 3">
    <name type="scientific">Coprinopsis cinerea (strain Okayama-7 / 130 / ATCC MYA-4618 / FGSC 9003)</name>
    <name type="common">Inky cap fungus</name>
    <name type="synonym">Hormographiella aspergillata</name>
    <dbReference type="NCBI Taxonomy" id="240176"/>
    <lineage>
        <taxon>Eukaryota</taxon>
        <taxon>Fungi</taxon>
        <taxon>Dikarya</taxon>
        <taxon>Basidiomycota</taxon>
        <taxon>Agaricomycotina</taxon>
        <taxon>Agaricomycetes</taxon>
        <taxon>Agaricomycetidae</taxon>
        <taxon>Agaricales</taxon>
        <taxon>Agaricineae</taxon>
        <taxon>Psathyrellaceae</taxon>
        <taxon>Coprinopsis</taxon>
    </lineage>
</organism>
<feature type="compositionally biased region" description="Low complexity" evidence="1">
    <location>
        <begin position="491"/>
        <end position="519"/>
    </location>
</feature>
<accession>A8PAD5</accession>
<dbReference type="HOGENOM" id="CLU_415049_0_0_1"/>
<dbReference type="KEGG" id="cci:CC1G_06159"/>
<protein>
    <recommendedName>
        <fullName evidence="4">F-box domain-containing protein</fullName>
    </recommendedName>
</protein>
<comment type="caution">
    <text evidence="2">The sequence shown here is derived from an EMBL/GenBank/DDBJ whole genome shotgun (WGS) entry which is preliminary data.</text>
</comment>
<dbReference type="AlphaFoldDB" id="A8PAD5"/>